<protein>
    <recommendedName>
        <fullName evidence="3">Protein CUSTOS</fullName>
    </recommendedName>
</protein>
<dbReference type="EMBL" id="JAHXZJ010001864">
    <property type="protein sequence ID" value="KAH0550656.1"/>
    <property type="molecule type" value="Genomic_DNA"/>
</dbReference>
<keyword evidence="9" id="KW-1185">Reference proteome</keyword>
<organism evidence="8 9">
    <name type="scientific">Cotesia glomerata</name>
    <name type="common">Lepidopteran parasitic wasp</name>
    <name type="synonym">Apanteles glomeratus</name>
    <dbReference type="NCBI Taxonomy" id="32391"/>
    <lineage>
        <taxon>Eukaryota</taxon>
        <taxon>Metazoa</taxon>
        <taxon>Ecdysozoa</taxon>
        <taxon>Arthropoda</taxon>
        <taxon>Hexapoda</taxon>
        <taxon>Insecta</taxon>
        <taxon>Pterygota</taxon>
        <taxon>Neoptera</taxon>
        <taxon>Endopterygota</taxon>
        <taxon>Hymenoptera</taxon>
        <taxon>Apocrita</taxon>
        <taxon>Ichneumonoidea</taxon>
        <taxon>Braconidae</taxon>
        <taxon>Microgastrinae</taxon>
        <taxon>Cotesia</taxon>
    </lineage>
</organism>
<comment type="subcellular location">
    <subcellularLocation>
        <location evidence="1">Nucleus envelope</location>
    </subcellularLocation>
</comment>
<feature type="compositionally biased region" description="Basic and acidic residues" evidence="7">
    <location>
        <begin position="40"/>
        <end position="54"/>
    </location>
</feature>
<dbReference type="AlphaFoldDB" id="A0AAV7IHV5"/>
<evidence type="ECO:0000256" key="3">
    <source>
        <dbReference type="ARBA" id="ARBA00013465"/>
    </source>
</evidence>
<comment type="similarity">
    <text evidence="2">Belongs to the CUSTOS family.</text>
</comment>
<dbReference type="PANTHER" id="PTHR14482">
    <property type="entry name" value="CHROMOSOME 12 ORF 43 HOMOLOG"/>
    <property type="match status" value="1"/>
</dbReference>
<feature type="region of interest" description="Disordered" evidence="7">
    <location>
        <begin position="33"/>
        <end position="54"/>
    </location>
</feature>
<keyword evidence="6" id="KW-0539">Nucleus</keyword>
<gene>
    <name evidence="8" type="ORF">KQX54_020442</name>
</gene>
<reference evidence="8 9" key="1">
    <citation type="journal article" date="2021" name="J. Hered.">
        <title>A chromosome-level genome assembly of the parasitoid wasp, Cotesia glomerata (Hymenoptera: Braconidae).</title>
        <authorList>
            <person name="Pinto B.J."/>
            <person name="Weis J.J."/>
            <person name="Gamble T."/>
            <person name="Ode P.J."/>
            <person name="Paul R."/>
            <person name="Zaspel J.M."/>
        </authorList>
    </citation>
    <scope>NUCLEOTIDE SEQUENCE [LARGE SCALE GENOMIC DNA]</scope>
    <source>
        <strain evidence="8">CgM1</strain>
    </source>
</reference>
<evidence type="ECO:0000256" key="7">
    <source>
        <dbReference type="SAM" id="MobiDB-lite"/>
    </source>
</evidence>
<evidence type="ECO:0000313" key="9">
    <source>
        <dbReference type="Proteomes" id="UP000826195"/>
    </source>
</evidence>
<evidence type="ECO:0000256" key="1">
    <source>
        <dbReference type="ARBA" id="ARBA00004259"/>
    </source>
</evidence>
<accession>A0AAV7IHV5</accession>
<evidence type="ECO:0000313" key="8">
    <source>
        <dbReference type="EMBL" id="KAH0550656.1"/>
    </source>
</evidence>
<sequence>MTNYKDNSSSSSEEDENIKQALREATDQDLFKNSFFSGNKSDEEEKKVDNVSDKLEEKQQSQEFYNFGVSVHFQEFVGKKLTEYLDREIELVEITPKKCKNKTIDGGIKLLNESIDVINCEEEISSIIPKKKKRKLRDRSENNISNSEKCQQAAVDPQFILSKSEVMSWNERQKGTVFNYKKMPDGKLVQCD</sequence>
<comment type="caution">
    <text evidence="8">The sequence shown here is derived from an EMBL/GenBank/DDBJ whole genome shotgun (WGS) entry which is preliminary data.</text>
</comment>
<keyword evidence="4" id="KW-0217">Developmental protein</keyword>
<name>A0AAV7IHV5_COTGL</name>
<dbReference type="PANTHER" id="PTHR14482:SF0">
    <property type="entry name" value="PROTEIN CUSTOS"/>
    <property type="match status" value="1"/>
</dbReference>
<keyword evidence="5" id="KW-0879">Wnt signaling pathway</keyword>
<evidence type="ECO:0000256" key="5">
    <source>
        <dbReference type="ARBA" id="ARBA00022687"/>
    </source>
</evidence>
<dbReference type="Proteomes" id="UP000826195">
    <property type="component" value="Unassembled WGS sequence"/>
</dbReference>
<evidence type="ECO:0000256" key="2">
    <source>
        <dbReference type="ARBA" id="ARBA00008632"/>
    </source>
</evidence>
<evidence type="ECO:0000256" key="6">
    <source>
        <dbReference type="ARBA" id="ARBA00023242"/>
    </source>
</evidence>
<evidence type="ECO:0000256" key="4">
    <source>
        <dbReference type="ARBA" id="ARBA00022473"/>
    </source>
</evidence>
<dbReference type="InterPro" id="IPR026694">
    <property type="entry name" value="CUSTOS"/>
</dbReference>
<proteinExistence type="inferred from homology"/>
<dbReference type="GO" id="GO:0005635">
    <property type="term" value="C:nuclear envelope"/>
    <property type="evidence" value="ECO:0007669"/>
    <property type="project" value="UniProtKB-SubCell"/>
</dbReference>
<dbReference type="GO" id="GO:0016055">
    <property type="term" value="P:Wnt signaling pathway"/>
    <property type="evidence" value="ECO:0007669"/>
    <property type="project" value="UniProtKB-KW"/>
</dbReference>